<keyword evidence="2" id="KW-1185">Reference proteome</keyword>
<sequence length="55" mass="6039">MVNLGASKVFFLSHKMLIINFNRLSLQAARSSAPMTGWGMNWNNSWGGATVLPSK</sequence>
<dbReference type="GeneID" id="15011508"/>
<organism evidence="1 2">
    <name type="scientific">Loktanella phage pCB2051-A</name>
    <dbReference type="NCBI Taxonomy" id="754044"/>
    <lineage>
        <taxon>Viruses</taxon>
        <taxon>Duplodnaviria</taxon>
        <taxon>Heunggongvirae</taxon>
        <taxon>Uroviricota</taxon>
        <taxon>Caudoviricetes</taxon>
        <taxon>Casjensviridae</taxon>
        <taxon>Broinstvirus</taxon>
        <taxon>Broinstvirus pCB2051A</taxon>
    </lineage>
</organism>
<dbReference type="KEGG" id="vg:15011508"/>
<dbReference type="RefSeq" id="YP_007674935.1">
    <property type="nucleotide sequence ID" value="NC_020853.1"/>
</dbReference>
<proteinExistence type="predicted"/>
<dbReference type="Proteomes" id="UP000201389">
    <property type="component" value="Segment"/>
</dbReference>
<gene>
    <name evidence="1" type="ORF">LOKG_00039</name>
</gene>
<dbReference type="EMBL" id="HQ632859">
    <property type="protein sequence ID" value="AGH31475.1"/>
    <property type="molecule type" value="Genomic_DNA"/>
</dbReference>
<evidence type="ECO:0000313" key="2">
    <source>
        <dbReference type="Proteomes" id="UP000201389"/>
    </source>
</evidence>
<accession>M4QPB4</accession>
<protein>
    <submittedName>
        <fullName evidence="1">Uncharacterized protein</fullName>
    </submittedName>
</protein>
<evidence type="ECO:0000313" key="1">
    <source>
        <dbReference type="EMBL" id="AGH31475.1"/>
    </source>
</evidence>
<name>M4QPB4_9CAUD</name>
<reference evidence="1 2" key="1">
    <citation type="submission" date="2010-10" db="EMBL/GenBank/DDBJ databases">
        <title>The Genome Sequence of Loktanella phage pCB2051-A.</title>
        <authorList>
            <consortium name="The Broad Institute Genome Sequencing Platform"/>
            <person name="Henn M.R."/>
            <person name="Buchan A."/>
            <person name="Levin J."/>
            <person name="Malboeuf C."/>
            <person name="Casali M."/>
            <person name="Russ C."/>
            <person name="Lennon N."/>
            <person name="Chapman S.B."/>
            <person name="Erlich R."/>
            <person name="Young S.K."/>
            <person name="Yandava C."/>
            <person name="Zeng Q."/>
            <person name="Alvarado L."/>
            <person name="Anderson S."/>
            <person name="Berlin A."/>
            <person name="Chen Z."/>
            <person name="Freedman E."/>
            <person name="Gellesch M."/>
            <person name="Goldberg J."/>
            <person name="Green L."/>
            <person name="Griggs A."/>
            <person name="Gujja S."/>
            <person name="Heilman E.R."/>
            <person name="Heiman D."/>
            <person name="Hollinger A."/>
            <person name="Howarth C."/>
            <person name="Larson L."/>
            <person name="Mehta T."/>
            <person name="Pearson M."/>
            <person name="Roberts A."/>
            <person name="Ryan E."/>
            <person name="Saif S."/>
            <person name="Shea T."/>
            <person name="Shenoy N."/>
            <person name="Sisk P."/>
            <person name="Stolte C."/>
            <person name="Sykes S."/>
            <person name="White J."/>
            <person name="Haas B."/>
            <person name="Nusbaum C."/>
            <person name="Birren B."/>
        </authorList>
    </citation>
    <scope>NUCLEOTIDE SEQUENCE [LARGE SCALE GENOMIC DNA]</scope>
    <source>
        <strain evidence="2">pCB2051-A</strain>
    </source>
</reference>